<accession>A0A066RHK0</accession>
<dbReference type="SUPFAM" id="SSF46689">
    <property type="entry name" value="Homeodomain-like"/>
    <property type="match status" value="1"/>
</dbReference>
<dbReference type="Proteomes" id="UP000027192">
    <property type="component" value="Unassembled WGS sequence"/>
</dbReference>
<comment type="caution">
    <text evidence="4">The sequence shown here is derived from an EMBL/GenBank/DDBJ whole genome shotgun (WGS) entry which is preliminary data.</text>
</comment>
<dbReference type="OrthoDB" id="8982136at2"/>
<dbReference type="Pfam" id="PF00440">
    <property type="entry name" value="TetR_N"/>
    <property type="match status" value="1"/>
</dbReference>
<evidence type="ECO:0000313" key="4">
    <source>
        <dbReference type="EMBL" id="KDM89935.1"/>
    </source>
</evidence>
<dbReference type="InterPro" id="IPR001647">
    <property type="entry name" value="HTH_TetR"/>
</dbReference>
<evidence type="ECO:0000256" key="2">
    <source>
        <dbReference type="PROSITE-ProRule" id="PRU00335"/>
    </source>
</evidence>
<reference evidence="4 5" key="1">
    <citation type="submission" date="2014-04" db="EMBL/GenBank/DDBJ databases">
        <title>Draft genome sequence of Photobacterium halotolerans S2753: a solonamide, ngercheumicin and holomycin producer.</title>
        <authorList>
            <person name="Machado H.R."/>
            <person name="Gram L."/>
        </authorList>
    </citation>
    <scope>NUCLEOTIDE SEQUENCE [LARGE SCALE GENOMIC DNA]</scope>
    <source>
        <strain evidence="4 5">S2753</strain>
    </source>
</reference>
<sequence>MAASSRKTTKGELTRQKIIEATLDLIASRGLNSLSHRNIANEAQVRLSLTSYYFESMDHLILCAFDEFARREVLQIQWIQQQVDQILERYPVEEEVSHRHACIQALTDLLTQYILTELTDDSRRKQLTVRCHFLFALGQSQALIHRVSAYKLQVLNLVKETAIKIGSPSPEVDANLVVFTFREFEFSLVSGDENFNQEIVSETLKRLLSTLMMTPYQQMNP</sequence>
<keyword evidence="5" id="KW-1185">Reference proteome</keyword>
<evidence type="ECO:0000259" key="3">
    <source>
        <dbReference type="PROSITE" id="PS50977"/>
    </source>
</evidence>
<dbReference type="GO" id="GO:0003677">
    <property type="term" value="F:DNA binding"/>
    <property type="evidence" value="ECO:0007669"/>
    <property type="project" value="UniProtKB-UniRule"/>
</dbReference>
<gene>
    <name evidence="4" type="ORF">EA58_19970</name>
</gene>
<dbReference type="InterPro" id="IPR009057">
    <property type="entry name" value="Homeodomain-like_sf"/>
</dbReference>
<keyword evidence="1 2" id="KW-0238">DNA-binding</keyword>
<dbReference type="AlphaFoldDB" id="A0A066RHK0"/>
<proteinExistence type="predicted"/>
<evidence type="ECO:0000313" key="5">
    <source>
        <dbReference type="Proteomes" id="UP000027192"/>
    </source>
</evidence>
<feature type="DNA-binding region" description="H-T-H motif" evidence="2">
    <location>
        <begin position="35"/>
        <end position="54"/>
    </location>
</feature>
<organism evidence="4 5">
    <name type="scientific">Photobacterium galatheae</name>
    <dbReference type="NCBI Taxonomy" id="1654360"/>
    <lineage>
        <taxon>Bacteria</taxon>
        <taxon>Pseudomonadati</taxon>
        <taxon>Pseudomonadota</taxon>
        <taxon>Gammaproteobacteria</taxon>
        <taxon>Vibrionales</taxon>
        <taxon>Vibrionaceae</taxon>
        <taxon>Photobacterium</taxon>
    </lineage>
</organism>
<evidence type="ECO:0000256" key="1">
    <source>
        <dbReference type="ARBA" id="ARBA00023125"/>
    </source>
</evidence>
<dbReference type="RefSeq" id="WP_051642239.1">
    <property type="nucleotide sequence ID" value="NZ_JAGSGC010000007.1"/>
</dbReference>
<feature type="domain" description="HTH tetR-type" evidence="3">
    <location>
        <begin position="12"/>
        <end position="72"/>
    </location>
</feature>
<name>A0A066RHK0_9GAMM</name>
<dbReference type="EMBL" id="JMIB01000040">
    <property type="protein sequence ID" value="KDM89935.1"/>
    <property type="molecule type" value="Genomic_DNA"/>
</dbReference>
<dbReference type="STRING" id="1654360.EA58_19970"/>
<protein>
    <recommendedName>
        <fullName evidence="3">HTH tetR-type domain-containing protein</fullName>
    </recommendedName>
</protein>
<dbReference type="PROSITE" id="PS50977">
    <property type="entry name" value="HTH_TETR_2"/>
    <property type="match status" value="1"/>
</dbReference>
<dbReference type="Gene3D" id="1.10.357.10">
    <property type="entry name" value="Tetracycline Repressor, domain 2"/>
    <property type="match status" value="1"/>
</dbReference>